<protein>
    <recommendedName>
        <fullName evidence="3">10 kDa chaperonin</fullName>
    </recommendedName>
</protein>
<dbReference type="STRING" id="661478.OP10G_3611"/>
<dbReference type="AlphaFoldDB" id="A0A068NYI0"/>
<name>A0A068NYI0_FIMGI</name>
<evidence type="ECO:0000313" key="1">
    <source>
        <dbReference type="EMBL" id="AIE86979.1"/>
    </source>
</evidence>
<keyword evidence="2" id="KW-1185">Reference proteome</keyword>
<dbReference type="KEGG" id="fgi:OP10G_3611"/>
<sequence>MVERLAKAVVALPGRVAVLMDEVAETFCGTGILTPGGKFEGKFRDDCGTVVASGVRGLCPGERVLVKPYDGLWMEDTDAAWVPKGRQVRFYGVASEWWESVVAKVTPERAE</sequence>
<dbReference type="HOGENOM" id="CLU_2154611_0_0_0"/>
<evidence type="ECO:0008006" key="3">
    <source>
        <dbReference type="Google" id="ProtNLM"/>
    </source>
</evidence>
<accession>A0A068NYI0</accession>
<reference evidence="1 2" key="1">
    <citation type="journal article" date="2014" name="PLoS ONE">
        <title>The first complete genome sequence of the class fimbriimonadia in the phylum armatimonadetes.</title>
        <authorList>
            <person name="Hu Z.Y."/>
            <person name="Wang Y.Z."/>
            <person name="Im W.T."/>
            <person name="Wang S.Y."/>
            <person name="Zhao G.P."/>
            <person name="Zheng H.J."/>
            <person name="Quan Z.X."/>
        </authorList>
    </citation>
    <scope>NUCLEOTIDE SEQUENCE [LARGE SCALE GENOMIC DNA]</scope>
    <source>
        <strain evidence="1">Gsoil 348</strain>
    </source>
</reference>
<dbReference type="EMBL" id="CP007139">
    <property type="protein sequence ID" value="AIE86979.1"/>
    <property type="molecule type" value="Genomic_DNA"/>
</dbReference>
<dbReference type="Proteomes" id="UP000027982">
    <property type="component" value="Chromosome"/>
</dbReference>
<proteinExistence type="predicted"/>
<evidence type="ECO:0000313" key="2">
    <source>
        <dbReference type="Proteomes" id="UP000027982"/>
    </source>
</evidence>
<organism evidence="1 2">
    <name type="scientific">Fimbriimonas ginsengisoli Gsoil 348</name>
    <dbReference type="NCBI Taxonomy" id="661478"/>
    <lineage>
        <taxon>Bacteria</taxon>
        <taxon>Bacillati</taxon>
        <taxon>Armatimonadota</taxon>
        <taxon>Fimbriimonadia</taxon>
        <taxon>Fimbriimonadales</taxon>
        <taxon>Fimbriimonadaceae</taxon>
        <taxon>Fimbriimonas</taxon>
    </lineage>
</organism>
<gene>
    <name evidence="1" type="ORF">OP10G_3611</name>
</gene>